<reference evidence="1" key="1">
    <citation type="submission" date="2022-12" db="EMBL/GenBank/DDBJ databases">
        <title>Draft genome assemblies for two species of Escallonia (Escalloniales).</title>
        <authorList>
            <person name="Chanderbali A."/>
            <person name="Dervinis C."/>
            <person name="Anghel I."/>
            <person name="Soltis D."/>
            <person name="Soltis P."/>
            <person name="Zapata F."/>
        </authorList>
    </citation>
    <scope>NUCLEOTIDE SEQUENCE</scope>
    <source>
        <strain evidence="1">UCBG92.1500</strain>
        <tissue evidence="1">Leaf</tissue>
    </source>
</reference>
<name>A0AA88U4L2_9ASTE</name>
<protein>
    <submittedName>
        <fullName evidence="1">Uncharacterized protein</fullName>
    </submittedName>
</protein>
<feature type="non-terminal residue" evidence="1">
    <location>
        <position position="1"/>
    </location>
</feature>
<comment type="caution">
    <text evidence="1">The sequence shown here is derived from an EMBL/GenBank/DDBJ whole genome shotgun (WGS) entry which is preliminary data.</text>
</comment>
<dbReference type="PROSITE" id="PS51257">
    <property type="entry name" value="PROKAR_LIPOPROTEIN"/>
    <property type="match status" value="1"/>
</dbReference>
<proteinExistence type="predicted"/>
<sequence>MDAIRGIDFSNLNFVTTSCTKTSTSNRAYSLPGHIRGPPPKGTKVYGAGPLPSNLEGSNFSGSGKYLGFLCVVCTVQNVCTKTRLLEQVVLVSVLHKPRSKSTSSSECLPNARARLDLWTSQSPFVLGKELTEGNLQGDQEIPGLWHFLRVEGKLINQNE</sequence>
<evidence type="ECO:0000313" key="1">
    <source>
        <dbReference type="EMBL" id="KAK2970949.1"/>
    </source>
</evidence>
<dbReference type="Proteomes" id="UP001187471">
    <property type="component" value="Unassembled WGS sequence"/>
</dbReference>
<organism evidence="1 2">
    <name type="scientific">Escallonia rubra</name>
    <dbReference type="NCBI Taxonomy" id="112253"/>
    <lineage>
        <taxon>Eukaryota</taxon>
        <taxon>Viridiplantae</taxon>
        <taxon>Streptophyta</taxon>
        <taxon>Embryophyta</taxon>
        <taxon>Tracheophyta</taxon>
        <taxon>Spermatophyta</taxon>
        <taxon>Magnoliopsida</taxon>
        <taxon>eudicotyledons</taxon>
        <taxon>Gunneridae</taxon>
        <taxon>Pentapetalae</taxon>
        <taxon>asterids</taxon>
        <taxon>campanulids</taxon>
        <taxon>Escalloniales</taxon>
        <taxon>Escalloniaceae</taxon>
        <taxon>Escallonia</taxon>
    </lineage>
</organism>
<dbReference type="EMBL" id="JAVXUO010002625">
    <property type="protein sequence ID" value="KAK2970949.1"/>
    <property type="molecule type" value="Genomic_DNA"/>
</dbReference>
<dbReference type="AlphaFoldDB" id="A0AA88U4L2"/>
<evidence type="ECO:0000313" key="2">
    <source>
        <dbReference type="Proteomes" id="UP001187471"/>
    </source>
</evidence>
<gene>
    <name evidence="1" type="ORF">RJ640_004741</name>
</gene>
<accession>A0AA88U4L2</accession>
<keyword evidence="2" id="KW-1185">Reference proteome</keyword>